<protein>
    <submittedName>
        <fullName evidence="1">Uncharacterized protein</fullName>
    </submittedName>
</protein>
<reference evidence="1" key="1">
    <citation type="submission" date="2014-11" db="EMBL/GenBank/DDBJ databases">
        <authorList>
            <person name="Amaro Gonzalez C."/>
        </authorList>
    </citation>
    <scope>NUCLEOTIDE SEQUENCE</scope>
</reference>
<accession>A0A0E9SFZ4</accession>
<reference evidence="1" key="2">
    <citation type="journal article" date="2015" name="Fish Shellfish Immunol.">
        <title>Early steps in the European eel (Anguilla anguilla)-Vibrio vulnificus interaction in the gills: Role of the RtxA13 toxin.</title>
        <authorList>
            <person name="Callol A."/>
            <person name="Pajuelo D."/>
            <person name="Ebbesson L."/>
            <person name="Teles M."/>
            <person name="MacKenzie S."/>
            <person name="Amaro C."/>
        </authorList>
    </citation>
    <scope>NUCLEOTIDE SEQUENCE</scope>
</reference>
<dbReference type="EMBL" id="GBXM01068303">
    <property type="protein sequence ID" value="JAH40274.1"/>
    <property type="molecule type" value="Transcribed_RNA"/>
</dbReference>
<dbReference type="AlphaFoldDB" id="A0A0E9SFZ4"/>
<organism evidence="1">
    <name type="scientific">Anguilla anguilla</name>
    <name type="common">European freshwater eel</name>
    <name type="synonym">Muraena anguilla</name>
    <dbReference type="NCBI Taxonomy" id="7936"/>
    <lineage>
        <taxon>Eukaryota</taxon>
        <taxon>Metazoa</taxon>
        <taxon>Chordata</taxon>
        <taxon>Craniata</taxon>
        <taxon>Vertebrata</taxon>
        <taxon>Euteleostomi</taxon>
        <taxon>Actinopterygii</taxon>
        <taxon>Neopterygii</taxon>
        <taxon>Teleostei</taxon>
        <taxon>Anguilliformes</taxon>
        <taxon>Anguillidae</taxon>
        <taxon>Anguilla</taxon>
    </lineage>
</organism>
<name>A0A0E9SFZ4_ANGAN</name>
<evidence type="ECO:0000313" key="1">
    <source>
        <dbReference type="EMBL" id="JAH40274.1"/>
    </source>
</evidence>
<proteinExistence type="predicted"/>
<sequence>MPNVNKQENPTIIDLMQRTCLPSL</sequence>